<dbReference type="NCBIfam" id="NF004790">
    <property type="entry name" value="PRK06136.1"/>
    <property type="match status" value="1"/>
</dbReference>
<evidence type="ECO:0000256" key="8">
    <source>
        <dbReference type="ARBA" id="ARBA00023239"/>
    </source>
</evidence>
<evidence type="ECO:0000256" key="1">
    <source>
        <dbReference type="ARBA" id="ARBA00005879"/>
    </source>
</evidence>
<dbReference type="AlphaFoldDB" id="A0A0B4XIP8"/>
<name>A0A0B4XIP8_9GAMM</name>
<evidence type="ECO:0000256" key="9">
    <source>
        <dbReference type="ARBA" id="ARBA00023244"/>
    </source>
</evidence>
<dbReference type="InterPro" id="IPR014776">
    <property type="entry name" value="4pyrrole_Mease_sub2"/>
</dbReference>
<evidence type="ECO:0000256" key="13">
    <source>
        <dbReference type="RuleBase" id="RU003960"/>
    </source>
</evidence>
<evidence type="ECO:0000256" key="5">
    <source>
        <dbReference type="ARBA" id="ARBA00022679"/>
    </source>
</evidence>
<dbReference type="Pfam" id="PF00590">
    <property type="entry name" value="TP_methylase"/>
    <property type="match status" value="1"/>
</dbReference>
<dbReference type="EC" id="2.1.1.107" evidence="2"/>
<evidence type="ECO:0000256" key="7">
    <source>
        <dbReference type="ARBA" id="ARBA00023002"/>
    </source>
</evidence>
<organism evidence="15 16">
    <name type="scientific">Isoalcanivorax pacificus W11-5</name>
    <dbReference type="NCBI Taxonomy" id="391936"/>
    <lineage>
        <taxon>Bacteria</taxon>
        <taxon>Pseudomonadati</taxon>
        <taxon>Pseudomonadota</taxon>
        <taxon>Gammaproteobacteria</taxon>
        <taxon>Oceanospirillales</taxon>
        <taxon>Alcanivoracaceae</taxon>
        <taxon>Isoalcanivorax</taxon>
    </lineage>
</organism>
<dbReference type="Gene3D" id="3.30.950.10">
    <property type="entry name" value="Methyltransferase, Cobalt-precorrin-4 Transmethylase, Domain 2"/>
    <property type="match status" value="1"/>
</dbReference>
<dbReference type="NCBIfam" id="TIGR01469">
    <property type="entry name" value="cobA_cysG_Cterm"/>
    <property type="match status" value="1"/>
</dbReference>
<dbReference type="InterPro" id="IPR006366">
    <property type="entry name" value="CobA/CysG_C"/>
</dbReference>
<evidence type="ECO:0000259" key="14">
    <source>
        <dbReference type="Pfam" id="PF00590"/>
    </source>
</evidence>
<keyword evidence="4 13" id="KW-0489">Methyltransferase</keyword>
<dbReference type="InterPro" id="IPR035996">
    <property type="entry name" value="4pyrrol_Methylase_sf"/>
</dbReference>
<dbReference type="CDD" id="cd11642">
    <property type="entry name" value="SUMT"/>
    <property type="match status" value="1"/>
</dbReference>
<dbReference type="PROSITE" id="PS00840">
    <property type="entry name" value="SUMT_2"/>
    <property type="match status" value="1"/>
</dbReference>
<dbReference type="STRING" id="391936.S7S_08775"/>
<keyword evidence="8" id="KW-0456">Lyase</keyword>
<dbReference type="GO" id="GO:0009236">
    <property type="term" value="P:cobalamin biosynthetic process"/>
    <property type="evidence" value="ECO:0007669"/>
    <property type="project" value="UniProtKB-KW"/>
</dbReference>
<reference evidence="15 16" key="1">
    <citation type="journal article" date="2012" name="J. Bacteriol.">
        <title>Genome sequence of an alkane-degrading bacterium, Alcanivorax pacificus type strain W11-5, isolated from deep sea sediment.</title>
        <authorList>
            <person name="Lai Q."/>
            <person name="Shao Z."/>
        </authorList>
    </citation>
    <scope>NUCLEOTIDE SEQUENCE [LARGE SCALE GENOMIC DNA]</scope>
    <source>
        <strain evidence="15 16">W11-5</strain>
    </source>
</reference>
<dbReference type="FunFam" id="3.30.950.10:FF:000001">
    <property type="entry name" value="Siroheme synthase"/>
    <property type="match status" value="1"/>
</dbReference>
<dbReference type="KEGG" id="apac:S7S_08775"/>
<dbReference type="InterPro" id="IPR003043">
    <property type="entry name" value="Uropor_MeTrfase_CS"/>
</dbReference>
<dbReference type="EMBL" id="CP004387">
    <property type="protein sequence ID" value="AJD48169.1"/>
    <property type="molecule type" value="Genomic_DNA"/>
</dbReference>
<dbReference type="InterPro" id="IPR000878">
    <property type="entry name" value="4pyrrol_Mease"/>
</dbReference>
<dbReference type="GO" id="GO:0016491">
    <property type="term" value="F:oxidoreductase activity"/>
    <property type="evidence" value="ECO:0007669"/>
    <property type="project" value="UniProtKB-KW"/>
</dbReference>
<dbReference type="InterPro" id="IPR014777">
    <property type="entry name" value="4pyrrole_Mease_sub1"/>
</dbReference>
<dbReference type="PROSITE" id="PS00839">
    <property type="entry name" value="SUMT_1"/>
    <property type="match status" value="1"/>
</dbReference>
<dbReference type="OrthoDB" id="9815856at2"/>
<evidence type="ECO:0000256" key="2">
    <source>
        <dbReference type="ARBA" id="ARBA00012162"/>
    </source>
</evidence>
<keyword evidence="5 13" id="KW-0808">Transferase</keyword>
<dbReference type="InterPro" id="IPR050161">
    <property type="entry name" value="Siro_Cobalamin_biosynth"/>
</dbReference>
<evidence type="ECO:0000256" key="3">
    <source>
        <dbReference type="ARBA" id="ARBA00022573"/>
    </source>
</evidence>
<sequence>MLSLFAPWDRGIDASRPRWFARWRSAARQGQVWLVGAGPGDPELITVRALRLLQQADVVVYDRLVAPALLAHCRRGVRRLYVGKRSGAHSVPQQEINALLVREAQAGRRVVRLKGGDPFVFGRGGEEMLALRAAGVPVSVVPGISAAHGCAAATGMPLTHRDLADGVTFITAHRRDGAADTDWAALAAQPSRTLVCYMGLSELARISQQLIQHGLPASTPAALICHGTTAAQRAVRCRLDTLADTAQQAAMASPCLLIIGQVVALGDPTQLCAIEQMATA</sequence>
<evidence type="ECO:0000313" key="16">
    <source>
        <dbReference type="Proteomes" id="UP000006764"/>
    </source>
</evidence>
<dbReference type="RefSeq" id="WP_008737585.1">
    <property type="nucleotide sequence ID" value="NZ_CP004387.1"/>
</dbReference>
<keyword evidence="6" id="KW-0949">S-adenosyl-L-methionine</keyword>
<dbReference type="Gene3D" id="3.40.1010.10">
    <property type="entry name" value="Cobalt-precorrin-4 Transmethylase, Domain 1"/>
    <property type="match status" value="1"/>
</dbReference>
<comment type="similarity">
    <text evidence="1 13">Belongs to the precorrin methyltransferase family.</text>
</comment>
<keyword evidence="16" id="KW-1185">Reference proteome</keyword>
<gene>
    <name evidence="15" type="ORF">S7S_08775</name>
</gene>
<dbReference type="UniPathway" id="UPA00262">
    <property type="reaction ID" value="UER00211"/>
</dbReference>
<dbReference type="GO" id="GO:0016829">
    <property type="term" value="F:lyase activity"/>
    <property type="evidence" value="ECO:0007669"/>
    <property type="project" value="UniProtKB-KW"/>
</dbReference>
<dbReference type="GO" id="GO:0032259">
    <property type="term" value="P:methylation"/>
    <property type="evidence" value="ECO:0007669"/>
    <property type="project" value="UniProtKB-KW"/>
</dbReference>
<comment type="pathway">
    <text evidence="12">Cofactor biosynthesis; adenosylcobalamin biosynthesis; precorrin-2 from uroporphyrinogen III: step 1/1.</text>
</comment>
<comment type="pathway">
    <text evidence="11">Porphyrin-containing compound metabolism; siroheme biosynthesis; precorrin-2 from uroporphyrinogen III: step 1/1.</text>
</comment>
<protein>
    <recommendedName>
        <fullName evidence="2">uroporphyrinogen-III C-methyltransferase</fullName>
        <ecNumber evidence="2">2.1.1.107</ecNumber>
    </recommendedName>
</protein>
<dbReference type="PANTHER" id="PTHR45790">
    <property type="entry name" value="SIROHEME SYNTHASE-RELATED"/>
    <property type="match status" value="1"/>
</dbReference>
<evidence type="ECO:0000256" key="11">
    <source>
        <dbReference type="ARBA" id="ARBA00025705"/>
    </source>
</evidence>
<evidence type="ECO:0000256" key="6">
    <source>
        <dbReference type="ARBA" id="ARBA00022691"/>
    </source>
</evidence>
<evidence type="ECO:0000256" key="10">
    <source>
        <dbReference type="ARBA" id="ARBA00023268"/>
    </source>
</evidence>
<keyword evidence="9" id="KW-0627">Porphyrin biosynthesis</keyword>
<evidence type="ECO:0000313" key="15">
    <source>
        <dbReference type="EMBL" id="AJD48169.1"/>
    </source>
</evidence>
<keyword evidence="7" id="KW-0560">Oxidoreductase</keyword>
<proteinExistence type="inferred from homology"/>
<accession>A0A0B4XIP8</accession>
<evidence type="ECO:0000256" key="4">
    <source>
        <dbReference type="ARBA" id="ARBA00022603"/>
    </source>
</evidence>
<keyword evidence="10" id="KW-0511">Multifunctional enzyme</keyword>
<keyword evidence="3" id="KW-0169">Cobalamin biosynthesis</keyword>
<dbReference type="FunFam" id="3.40.1010.10:FF:000001">
    <property type="entry name" value="Siroheme synthase"/>
    <property type="match status" value="1"/>
</dbReference>
<dbReference type="GO" id="GO:0004851">
    <property type="term" value="F:uroporphyrin-III C-methyltransferase activity"/>
    <property type="evidence" value="ECO:0007669"/>
    <property type="project" value="UniProtKB-EC"/>
</dbReference>
<dbReference type="PANTHER" id="PTHR45790:SF3">
    <property type="entry name" value="S-ADENOSYL-L-METHIONINE-DEPENDENT UROPORPHYRINOGEN III METHYLTRANSFERASE, CHLOROPLASTIC"/>
    <property type="match status" value="1"/>
</dbReference>
<dbReference type="Proteomes" id="UP000006764">
    <property type="component" value="Chromosome"/>
</dbReference>
<feature type="domain" description="Tetrapyrrole methylase" evidence="14">
    <location>
        <begin position="32"/>
        <end position="242"/>
    </location>
</feature>
<dbReference type="SUPFAM" id="SSF53790">
    <property type="entry name" value="Tetrapyrrole methylase"/>
    <property type="match status" value="1"/>
</dbReference>
<evidence type="ECO:0000256" key="12">
    <source>
        <dbReference type="ARBA" id="ARBA00060548"/>
    </source>
</evidence>
<dbReference type="GO" id="GO:0019354">
    <property type="term" value="P:siroheme biosynthetic process"/>
    <property type="evidence" value="ECO:0007669"/>
    <property type="project" value="UniProtKB-UniPathway"/>
</dbReference>
<dbReference type="HOGENOM" id="CLU_011276_7_0_6"/>